<feature type="domain" description="ABC transporter" evidence="7">
    <location>
        <begin position="4"/>
        <end position="234"/>
    </location>
</feature>
<dbReference type="EMBL" id="DRYU01000029">
    <property type="protein sequence ID" value="HHP92250.1"/>
    <property type="molecule type" value="Genomic_DNA"/>
</dbReference>
<dbReference type="GO" id="GO:0016887">
    <property type="term" value="F:ATP hydrolysis activity"/>
    <property type="evidence" value="ECO:0007669"/>
    <property type="project" value="InterPro"/>
</dbReference>
<evidence type="ECO:0000256" key="3">
    <source>
        <dbReference type="ARBA" id="ARBA00022741"/>
    </source>
</evidence>
<protein>
    <submittedName>
        <fullName evidence="8">ABC transporter ATP-binding protein</fullName>
    </submittedName>
</protein>
<dbReference type="Gene3D" id="2.40.50.100">
    <property type="match status" value="1"/>
</dbReference>
<dbReference type="SUPFAM" id="SSF52540">
    <property type="entry name" value="P-loop containing nucleoside triphosphate hydrolases"/>
    <property type="match status" value="1"/>
</dbReference>
<gene>
    <name evidence="9" type="ORF">ENM70_01290</name>
    <name evidence="8" type="ORF">ENP99_02560</name>
</gene>
<dbReference type="PANTHER" id="PTHR43875:SF15">
    <property type="entry name" value="TREHALOSE IMPORT ATP-BINDING PROTEIN SUGC"/>
    <property type="match status" value="1"/>
</dbReference>
<organism evidence="8">
    <name type="scientific">Ignisphaera aggregans</name>
    <dbReference type="NCBI Taxonomy" id="334771"/>
    <lineage>
        <taxon>Archaea</taxon>
        <taxon>Thermoproteota</taxon>
        <taxon>Thermoprotei</taxon>
        <taxon>Desulfurococcales</taxon>
        <taxon>Desulfurococcaceae</taxon>
        <taxon>Ignisphaera</taxon>
    </lineage>
</organism>
<dbReference type="SUPFAM" id="SSF50331">
    <property type="entry name" value="MOP-like"/>
    <property type="match status" value="1"/>
</dbReference>
<dbReference type="InterPro" id="IPR012340">
    <property type="entry name" value="NA-bd_OB-fold"/>
</dbReference>
<keyword evidence="1" id="KW-0813">Transport</keyword>
<keyword evidence="2" id="KW-1003">Cell membrane</keyword>
<dbReference type="Pfam" id="PF08402">
    <property type="entry name" value="TOBE_2"/>
    <property type="match status" value="1"/>
</dbReference>
<comment type="caution">
    <text evidence="8">The sequence shown here is derived from an EMBL/GenBank/DDBJ whole genome shotgun (WGS) entry which is preliminary data.</text>
</comment>
<evidence type="ECO:0000256" key="2">
    <source>
        <dbReference type="ARBA" id="ARBA00022475"/>
    </source>
</evidence>
<accession>A0A7J2T9D0</accession>
<reference evidence="8" key="1">
    <citation type="journal article" date="2020" name="mSystems">
        <title>Genome- and Community-Level Interaction Insights into Carbon Utilization and Element Cycling Functions of Hydrothermarchaeota in Hydrothermal Sediment.</title>
        <authorList>
            <person name="Zhou Z."/>
            <person name="Liu Y."/>
            <person name="Xu W."/>
            <person name="Pan J."/>
            <person name="Luo Z.H."/>
            <person name="Li M."/>
        </authorList>
    </citation>
    <scope>NUCLEOTIDE SEQUENCE [LARGE SCALE GENOMIC DNA]</scope>
    <source>
        <strain evidence="9">SpSt-1109</strain>
        <strain evidence="8">SpSt-27</strain>
    </source>
</reference>
<dbReference type="SMART" id="SM00382">
    <property type="entry name" value="AAA"/>
    <property type="match status" value="1"/>
</dbReference>
<sequence length="360" mass="40343">MTFLELQKISKTIGDKVILHEISFKVEKGEMVAIIGPPGSGKTTLLKIISGLSAPTSGKIYLEGKDITNTPPHERGFSMVFEIPPVYPDRIGYENIAFPLRLRKLSEDEIRKRVLSVADLLGIRHILDRKPNTYSGGEYQRVALARALVTEPRLLLLDEPFRNLDAKIREAMVSWFKDLHKKIGITIIYSTHDPLEGMTIGDKILVLLKGMQKQFSTASELLTRPADLDVDEFISIPALNIIRGYIDECSEGEVKIVLGNIKLKIPKKLSKCEPGQEIFIAFRPHDVRIDTGEGVYVLKGRIVNVNYTGRNQLVSLEANDTIIRAVVNKDLKLGIGSTISIALNIERLRLYDANTKKFLE</sequence>
<evidence type="ECO:0000313" key="9">
    <source>
        <dbReference type="EMBL" id="HHP92250.1"/>
    </source>
</evidence>
<dbReference type="EMBL" id="DSLL01000019">
    <property type="protein sequence ID" value="HEH30981.1"/>
    <property type="molecule type" value="Genomic_DNA"/>
</dbReference>
<evidence type="ECO:0000256" key="4">
    <source>
        <dbReference type="ARBA" id="ARBA00022840"/>
    </source>
</evidence>
<dbReference type="InterPro" id="IPR008995">
    <property type="entry name" value="Mo/tungstate-bd_C_term_dom"/>
</dbReference>
<dbReference type="InterPro" id="IPR003439">
    <property type="entry name" value="ABC_transporter-like_ATP-bd"/>
</dbReference>
<keyword evidence="6" id="KW-0472">Membrane</keyword>
<proteinExistence type="predicted"/>
<dbReference type="InterPro" id="IPR027417">
    <property type="entry name" value="P-loop_NTPase"/>
</dbReference>
<name>A0A7J2T9D0_9CREN</name>
<dbReference type="GO" id="GO:0005524">
    <property type="term" value="F:ATP binding"/>
    <property type="evidence" value="ECO:0007669"/>
    <property type="project" value="UniProtKB-KW"/>
</dbReference>
<dbReference type="InterPro" id="IPR047641">
    <property type="entry name" value="ABC_transpr_MalK/UgpC-like"/>
</dbReference>
<evidence type="ECO:0000313" key="8">
    <source>
        <dbReference type="EMBL" id="HEH30981.1"/>
    </source>
</evidence>
<evidence type="ECO:0000256" key="1">
    <source>
        <dbReference type="ARBA" id="ARBA00022448"/>
    </source>
</evidence>
<dbReference type="PROSITE" id="PS50893">
    <property type="entry name" value="ABC_TRANSPORTER_2"/>
    <property type="match status" value="1"/>
</dbReference>
<keyword evidence="3" id="KW-0547">Nucleotide-binding</keyword>
<dbReference type="Gene3D" id="2.40.50.140">
    <property type="entry name" value="Nucleic acid-binding proteins"/>
    <property type="match status" value="1"/>
</dbReference>
<dbReference type="Gene3D" id="3.40.50.300">
    <property type="entry name" value="P-loop containing nucleotide triphosphate hydrolases"/>
    <property type="match status" value="1"/>
</dbReference>
<dbReference type="GO" id="GO:0055052">
    <property type="term" value="C:ATP-binding cassette (ABC) transporter complex, substrate-binding subunit-containing"/>
    <property type="evidence" value="ECO:0007669"/>
    <property type="project" value="TreeGrafter"/>
</dbReference>
<dbReference type="AlphaFoldDB" id="A0A7J2T9D0"/>
<keyword evidence="4 8" id="KW-0067">ATP-binding</keyword>
<dbReference type="InterPro" id="IPR003593">
    <property type="entry name" value="AAA+_ATPase"/>
</dbReference>
<dbReference type="PANTHER" id="PTHR43875">
    <property type="entry name" value="MALTODEXTRIN IMPORT ATP-BINDING PROTEIN MSMX"/>
    <property type="match status" value="1"/>
</dbReference>
<keyword evidence="5" id="KW-1278">Translocase</keyword>
<evidence type="ECO:0000256" key="5">
    <source>
        <dbReference type="ARBA" id="ARBA00022967"/>
    </source>
</evidence>
<evidence type="ECO:0000259" key="7">
    <source>
        <dbReference type="PROSITE" id="PS50893"/>
    </source>
</evidence>
<dbReference type="Pfam" id="PF00005">
    <property type="entry name" value="ABC_tran"/>
    <property type="match status" value="1"/>
</dbReference>
<dbReference type="InterPro" id="IPR013611">
    <property type="entry name" value="Transp-assoc_OB_typ2"/>
</dbReference>
<evidence type="ECO:0000256" key="6">
    <source>
        <dbReference type="ARBA" id="ARBA00023136"/>
    </source>
</evidence>